<evidence type="ECO:0000256" key="6">
    <source>
        <dbReference type="ARBA" id="ARBA00023125"/>
    </source>
</evidence>
<evidence type="ECO:0000256" key="1">
    <source>
        <dbReference type="ARBA" id="ARBA00008761"/>
    </source>
</evidence>
<dbReference type="GO" id="GO:0032196">
    <property type="term" value="P:transposition"/>
    <property type="evidence" value="ECO:0007669"/>
    <property type="project" value="UniProtKB-KW"/>
</dbReference>
<dbReference type="InterPro" id="IPR051399">
    <property type="entry name" value="RNA-guided_DNA_endo/Transpos"/>
</dbReference>
<keyword evidence="11" id="KW-0614">Plasmid</keyword>
<dbReference type="Pfam" id="PF12323">
    <property type="entry name" value="HTH_OrfB_IS605"/>
    <property type="match status" value="1"/>
</dbReference>
<dbReference type="GO" id="GO:0046872">
    <property type="term" value="F:metal ion binding"/>
    <property type="evidence" value="ECO:0007669"/>
    <property type="project" value="UniProtKB-KW"/>
</dbReference>
<dbReference type="Pfam" id="PF01385">
    <property type="entry name" value="OrfB_IS605"/>
    <property type="match status" value="1"/>
</dbReference>
<sequence>MRELLKAYKYRIYPNKEQRLYLAKTFGCTRFIYNKMLSDRIKLYEENKDLDIKKVKYPTPAQYKKEFTWLKEVDSLALANAQMNLDKAYKNFFRDKSMGFPKFKSKKTNYYSYTTNNQKGTVYIEDGYIKLPKLKTMIKIKQHRKFNGLIKSCTISKTPSNKYYISILVDTENKQLPKVDKKVGIDVGLKEFAITSDGEFFSNPKWLRKSEKRLRKLQKDLSRKQKGGNNRCKARLKVAKLHEKITNQRKNFLHKLSIKLIRENQSIVIEDLKVKNMLQNHKLAKAISEVSWYEFRTILEYKADWYGRELIIAPSNYASSQICSNCGYKNKEVKNLELREWVCPKCGIHHDRDINASKNLLKLAI</sequence>
<dbReference type="InterPro" id="IPR010095">
    <property type="entry name" value="Cas12f1-like_TNB"/>
</dbReference>
<evidence type="ECO:0000313" key="12">
    <source>
        <dbReference type="Proteomes" id="UP000006160"/>
    </source>
</evidence>
<keyword evidence="5" id="KW-0862">Zinc</keyword>
<evidence type="ECO:0000256" key="3">
    <source>
        <dbReference type="ARBA" id="ARBA00022578"/>
    </source>
</evidence>
<feature type="domain" description="Cas12f1-like TNB" evidence="9">
    <location>
        <begin position="292"/>
        <end position="360"/>
    </location>
</feature>
<dbReference type="PANTHER" id="PTHR30405">
    <property type="entry name" value="TRANSPOSASE"/>
    <property type="match status" value="1"/>
</dbReference>
<keyword evidence="4" id="KW-0479">Metal-binding</keyword>
<dbReference type="InterPro" id="IPR001959">
    <property type="entry name" value="Transposase"/>
</dbReference>
<feature type="domain" description="Transposase putative helix-turn-helix" evidence="10">
    <location>
        <begin position="1"/>
        <end position="48"/>
    </location>
</feature>
<dbReference type="InterPro" id="IPR021027">
    <property type="entry name" value="Transposase_put_HTH"/>
</dbReference>
<keyword evidence="7" id="KW-0233">DNA recombination</keyword>
<dbReference type="NCBIfam" id="NF038281">
    <property type="entry name" value="IS200_TnpB"/>
    <property type="match status" value="1"/>
</dbReference>
<keyword evidence="6" id="KW-0238">DNA-binding</keyword>
<dbReference type="NCBIfam" id="NF040570">
    <property type="entry name" value="guided_TnpB"/>
    <property type="match status" value="1"/>
</dbReference>
<comment type="similarity">
    <text evidence="1">In the C-terminal section; belongs to the transposase 35 family.</text>
</comment>
<name>A0A9N7G145_CLOBO</name>
<keyword evidence="3" id="KW-0815">Transposition</keyword>
<dbReference type="GO" id="GO:0006310">
    <property type="term" value="P:DNA recombination"/>
    <property type="evidence" value="ECO:0007669"/>
    <property type="project" value="UniProtKB-KW"/>
</dbReference>
<evidence type="ECO:0000256" key="5">
    <source>
        <dbReference type="ARBA" id="ARBA00022833"/>
    </source>
</evidence>
<feature type="domain" description="Probable transposase IS891/IS1136/IS1341" evidence="8">
    <location>
        <begin position="167"/>
        <end position="280"/>
    </location>
</feature>
<evidence type="ECO:0000259" key="10">
    <source>
        <dbReference type="Pfam" id="PF12323"/>
    </source>
</evidence>
<dbReference type="PANTHER" id="PTHR30405:SF25">
    <property type="entry name" value="RNA-GUIDED DNA ENDONUCLEASE INSQ-RELATED"/>
    <property type="match status" value="1"/>
</dbReference>
<dbReference type="AlphaFoldDB" id="A0A9N7G145"/>
<gene>
    <name evidence="11" type="ORF">CLG_0068</name>
</gene>
<accession>A0A9N7G145</accession>
<evidence type="ECO:0000256" key="2">
    <source>
        <dbReference type="ARBA" id="ARBA00011044"/>
    </source>
</evidence>
<protein>
    <submittedName>
        <fullName evidence="11">Transposase</fullName>
    </submittedName>
</protein>
<evidence type="ECO:0000259" key="8">
    <source>
        <dbReference type="Pfam" id="PF01385"/>
    </source>
</evidence>
<dbReference type="GO" id="GO:0003677">
    <property type="term" value="F:DNA binding"/>
    <property type="evidence" value="ECO:0007669"/>
    <property type="project" value="UniProtKB-KW"/>
</dbReference>
<evidence type="ECO:0000259" key="9">
    <source>
        <dbReference type="Pfam" id="PF07282"/>
    </source>
</evidence>
<evidence type="ECO:0000256" key="4">
    <source>
        <dbReference type="ARBA" id="ARBA00022723"/>
    </source>
</evidence>
<dbReference type="EMBL" id="CP001659">
    <property type="protein sequence ID" value="ACT33642.1"/>
    <property type="molecule type" value="Genomic_DNA"/>
</dbReference>
<geneLocation type="plasmid" evidence="11 12">
    <name>pCLG1</name>
</geneLocation>
<comment type="similarity">
    <text evidence="2">In the N-terminal section; belongs to the transposase 2 family.</text>
</comment>
<dbReference type="NCBIfam" id="TIGR01766">
    <property type="entry name" value="IS200/IS605 family accessory protein TnpB-like domain"/>
    <property type="match status" value="1"/>
</dbReference>
<organism evidence="11 12">
    <name type="scientific">Clostridium botulinum D str. 1873</name>
    <dbReference type="NCBI Taxonomy" id="592027"/>
    <lineage>
        <taxon>Bacteria</taxon>
        <taxon>Bacillati</taxon>
        <taxon>Bacillota</taxon>
        <taxon>Clostridia</taxon>
        <taxon>Eubacteriales</taxon>
        <taxon>Clostridiaceae</taxon>
        <taxon>Clostridium</taxon>
    </lineage>
</organism>
<dbReference type="Pfam" id="PF07282">
    <property type="entry name" value="Cas12f1-like_TNB"/>
    <property type="match status" value="1"/>
</dbReference>
<proteinExistence type="inferred from homology"/>
<dbReference type="Proteomes" id="UP000006160">
    <property type="component" value="Plasmid pCLG1"/>
</dbReference>
<evidence type="ECO:0000313" key="11">
    <source>
        <dbReference type="EMBL" id="ACT33642.1"/>
    </source>
</evidence>
<reference evidence="11 12" key="1">
    <citation type="submission" date="2009-06" db="EMBL/GenBank/DDBJ databases">
        <authorList>
            <person name="Shrivastava S."/>
            <person name="Brinkac L.B."/>
            <person name="Brown J.L."/>
            <person name="Bruce D.B."/>
            <person name="Detter C."/>
            <person name="Green L.D."/>
            <person name="Munk C.A."/>
            <person name="Rogers Y.C."/>
            <person name="Tapia R."/>
            <person name="Saunders E.S."/>
            <person name="Sims D.R."/>
            <person name="Smith L.A."/>
            <person name="Smith T.J."/>
            <person name="Sutton G."/>
            <person name="Brettin T."/>
        </authorList>
    </citation>
    <scope>NUCLEOTIDE SEQUENCE [LARGE SCALE GENOMIC DNA]</scope>
    <source>
        <strain evidence="12">D str. 1873</strain>
        <plasmid evidence="11 12">pCLG1</plasmid>
    </source>
</reference>
<evidence type="ECO:0000256" key="7">
    <source>
        <dbReference type="ARBA" id="ARBA00023172"/>
    </source>
</evidence>
<dbReference type="InterPro" id="IPR053522">
    <property type="entry name" value="RNA-guided_endonuclease_TnpB"/>
</dbReference>